<dbReference type="PANTHER" id="PTHR37944">
    <property type="entry name" value="PORIN B"/>
    <property type="match status" value="1"/>
</dbReference>
<dbReference type="InterPro" id="IPR038673">
    <property type="entry name" value="OprB_sf"/>
</dbReference>
<feature type="chain" id="PRO_5044988788" evidence="2">
    <location>
        <begin position="22"/>
        <end position="426"/>
    </location>
</feature>
<organism evidence="3 4">
    <name type="scientific">Acidocella aquatica</name>
    <dbReference type="NCBI Taxonomy" id="1922313"/>
    <lineage>
        <taxon>Bacteria</taxon>
        <taxon>Pseudomonadati</taxon>
        <taxon>Pseudomonadota</taxon>
        <taxon>Alphaproteobacteria</taxon>
        <taxon>Acetobacterales</taxon>
        <taxon>Acidocellaceae</taxon>
        <taxon>Acidocella</taxon>
    </lineage>
</organism>
<name>A0ABQ6A2U3_9PROT</name>
<evidence type="ECO:0000256" key="1">
    <source>
        <dbReference type="ARBA" id="ARBA00008769"/>
    </source>
</evidence>
<dbReference type="InterPro" id="IPR052932">
    <property type="entry name" value="OprB_Porin"/>
</dbReference>
<keyword evidence="2" id="KW-0732">Signal</keyword>
<proteinExistence type="inferred from homology"/>
<evidence type="ECO:0000313" key="3">
    <source>
        <dbReference type="EMBL" id="GLR65942.1"/>
    </source>
</evidence>
<comment type="caution">
    <text evidence="3">The sequence shown here is derived from an EMBL/GenBank/DDBJ whole genome shotgun (WGS) entry which is preliminary data.</text>
</comment>
<sequence>MLKKFIYTAGVSMLALGTAQAQTSTAPTLGQKLFDDGVSISLNYTGEAAANPSGGIRQGGDYAGQVFLGGDFDMSKIAGLTGTSVHIALTQRHGRNLAADYIGNNTSVQEVFGTQNVHLAYFTIEQKLFNDRLDITAGRTVANIAFLNSPLYCQFQSNSACGNPTFIFKDSNFTYFPASSWGGDAKFLFTPDSYIHAGLYEVNPVDKTFLAHGFDLSGNHATGVVVPAELGYTPDGNLYAIGGWYDTGAYSDPLNDATGQPALLAGQPYATHHDRSGMFLRFNQTVDSTGLAVFGVFMTKLSGEVNENQYYELGAVQTGTFAGRSQDTIGFVVNDQEFSNAFLNNIALARESVGGTGNIAHREIMMELNYDAKLTPWMTATPNVQYIINPDQSAEPYRKTNIKNAFVVGLKFTVDLARLGGFAPPQ</sequence>
<evidence type="ECO:0000313" key="4">
    <source>
        <dbReference type="Proteomes" id="UP001156641"/>
    </source>
</evidence>
<dbReference type="Gene3D" id="2.40.160.180">
    <property type="entry name" value="Carbohydrate-selective porin OprB"/>
    <property type="match status" value="1"/>
</dbReference>
<keyword evidence="4" id="KW-1185">Reference proteome</keyword>
<protein>
    <submittedName>
        <fullName evidence="3">Porin</fullName>
    </submittedName>
</protein>
<dbReference type="EMBL" id="BSOS01000007">
    <property type="protein sequence ID" value="GLR65942.1"/>
    <property type="molecule type" value="Genomic_DNA"/>
</dbReference>
<feature type="signal peptide" evidence="2">
    <location>
        <begin position="1"/>
        <end position="21"/>
    </location>
</feature>
<accession>A0ABQ6A2U3</accession>
<dbReference type="RefSeq" id="WP_284256496.1">
    <property type="nucleotide sequence ID" value="NZ_BSOS01000007.1"/>
</dbReference>
<gene>
    <name evidence="3" type="primary">rpfN_1</name>
    <name evidence="3" type="ORF">GCM10010909_06200</name>
</gene>
<dbReference type="InterPro" id="IPR007049">
    <property type="entry name" value="Carb-sel_porin_OprB"/>
</dbReference>
<comment type="similarity">
    <text evidence="1 2">Belongs to the OprB family.</text>
</comment>
<dbReference type="Proteomes" id="UP001156641">
    <property type="component" value="Unassembled WGS sequence"/>
</dbReference>
<dbReference type="Pfam" id="PF04966">
    <property type="entry name" value="OprB"/>
    <property type="match status" value="1"/>
</dbReference>
<evidence type="ECO:0000256" key="2">
    <source>
        <dbReference type="RuleBase" id="RU363072"/>
    </source>
</evidence>
<dbReference type="PANTHER" id="PTHR37944:SF1">
    <property type="entry name" value="PORIN B"/>
    <property type="match status" value="1"/>
</dbReference>
<reference evidence="4" key="1">
    <citation type="journal article" date="2019" name="Int. J. Syst. Evol. Microbiol.">
        <title>The Global Catalogue of Microorganisms (GCM) 10K type strain sequencing project: providing services to taxonomists for standard genome sequencing and annotation.</title>
        <authorList>
            <consortium name="The Broad Institute Genomics Platform"/>
            <consortium name="The Broad Institute Genome Sequencing Center for Infectious Disease"/>
            <person name="Wu L."/>
            <person name="Ma J."/>
        </authorList>
    </citation>
    <scope>NUCLEOTIDE SEQUENCE [LARGE SCALE GENOMIC DNA]</scope>
    <source>
        <strain evidence="4">NBRC 112502</strain>
    </source>
</reference>